<dbReference type="Pfam" id="PF11807">
    <property type="entry name" value="UstYa"/>
    <property type="match status" value="1"/>
</dbReference>
<dbReference type="EMBL" id="JAVDPF010000016">
    <property type="protein sequence ID" value="KAL1876013.1"/>
    <property type="molecule type" value="Genomic_DNA"/>
</dbReference>
<dbReference type="InterPro" id="IPR021765">
    <property type="entry name" value="UstYa-like"/>
</dbReference>
<name>A0ABR3XK45_9EURO</name>
<organism evidence="4 5">
    <name type="scientific">Paecilomyces lecythidis</name>
    <dbReference type="NCBI Taxonomy" id="3004212"/>
    <lineage>
        <taxon>Eukaryota</taxon>
        <taxon>Fungi</taxon>
        <taxon>Dikarya</taxon>
        <taxon>Ascomycota</taxon>
        <taxon>Pezizomycotina</taxon>
        <taxon>Eurotiomycetes</taxon>
        <taxon>Eurotiomycetidae</taxon>
        <taxon>Eurotiales</taxon>
        <taxon>Thermoascaceae</taxon>
        <taxon>Paecilomyces</taxon>
    </lineage>
</organism>
<evidence type="ECO:0000313" key="5">
    <source>
        <dbReference type="Proteomes" id="UP001583193"/>
    </source>
</evidence>
<keyword evidence="3" id="KW-0472">Membrane</keyword>
<feature type="region of interest" description="Disordered" evidence="2">
    <location>
        <begin position="1"/>
        <end position="26"/>
    </location>
</feature>
<comment type="caution">
    <text evidence="4">The sequence shown here is derived from an EMBL/GenBank/DDBJ whole genome shotgun (WGS) entry which is preliminary data.</text>
</comment>
<accession>A0ABR3XK45</accession>
<comment type="similarity">
    <text evidence="1">Belongs to the ustYa family.</text>
</comment>
<reference evidence="4 5" key="1">
    <citation type="journal article" date="2024" name="IMA Fungus">
        <title>IMA Genome - F19 : A genome assembly and annotation guide to empower mycologists, including annotated draft genome sequences of Ceratocystis pirilliformis, Diaporthe australafricana, Fusarium ophioides, Paecilomyces lecythidis, and Sporothrix stenoceras.</title>
        <authorList>
            <person name="Aylward J."/>
            <person name="Wilson A.M."/>
            <person name="Visagie C.M."/>
            <person name="Spraker J."/>
            <person name="Barnes I."/>
            <person name="Buitendag C."/>
            <person name="Ceriani C."/>
            <person name="Del Mar Angel L."/>
            <person name="du Plessis D."/>
            <person name="Fuchs T."/>
            <person name="Gasser K."/>
            <person name="Kramer D."/>
            <person name="Li W."/>
            <person name="Munsamy K."/>
            <person name="Piso A."/>
            <person name="Price J.L."/>
            <person name="Sonnekus B."/>
            <person name="Thomas C."/>
            <person name="van der Nest A."/>
            <person name="van Dijk A."/>
            <person name="van Heerden A."/>
            <person name="van Vuuren N."/>
            <person name="Yilmaz N."/>
            <person name="Duong T.A."/>
            <person name="van der Merwe N.A."/>
            <person name="Wingfield M.J."/>
            <person name="Wingfield B.D."/>
        </authorList>
    </citation>
    <scope>NUCLEOTIDE SEQUENCE [LARGE SCALE GENOMIC DNA]</scope>
    <source>
        <strain evidence="4 5">CMW 18167</strain>
    </source>
</reference>
<proteinExistence type="inferred from homology"/>
<keyword evidence="3" id="KW-1133">Transmembrane helix</keyword>
<evidence type="ECO:0000256" key="1">
    <source>
        <dbReference type="ARBA" id="ARBA00035112"/>
    </source>
</evidence>
<evidence type="ECO:0008006" key="6">
    <source>
        <dbReference type="Google" id="ProtNLM"/>
    </source>
</evidence>
<gene>
    <name evidence="4" type="ORF">Plec18167_005274</name>
</gene>
<dbReference type="Proteomes" id="UP001583193">
    <property type="component" value="Unassembled WGS sequence"/>
</dbReference>
<keyword evidence="5" id="KW-1185">Reference proteome</keyword>
<evidence type="ECO:0000256" key="2">
    <source>
        <dbReference type="SAM" id="MobiDB-lite"/>
    </source>
</evidence>
<sequence>MSVEEQRPFLDGAGEDESLKGSHSHLARPEKNRSRVIAVSLFLNAVLLVVCVLLSVTVLSLSSFTIQSASRGQVTDPYSPANDIIEYEYRSMIPNDTRFTGPPGPEWARSMHELMEGTLLRISDKELEQSGSDSIPLKDGGYAAGLGVGHSLHCVKNIKQFLYHEHFYPDLDPEGEKFKYLRSHADHCLDFLRQGSMCHADYSMYTVYWGERQQDIPTHHVPKVQKCVNWDKLHKWMLDRAASTDMLVRS</sequence>
<feature type="transmembrane region" description="Helical" evidence="3">
    <location>
        <begin position="36"/>
        <end position="61"/>
    </location>
</feature>
<protein>
    <recommendedName>
        <fullName evidence="6">Tat pathway signal sequence</fullName>
    </recommendedName>
</protein>
<keyword evidence="3" id="KW-0812">Transmembrane</keyword>
<dbReference type="PANTHER" id="PTHR33365:SF7">
    <property type="entry name" value="TAT PATHWAY SIGNAL SEQUENCE"/>
    <property type="match status" value="1"/>
</dbReference>
<evidence type="ECO:0000256" key="3">
    <source>
        <dbReference type="SAM" id="Phobius"/>
    </source>
</evidence>
<dbReference type="PANTHER" id="PTHR33365">
    <property type="entry name" value="YALI0B05434P"/>
    <property type="match status" value="1"/>
</dbReference>
<evidence type="ECO:0000313" key="4">
    <source>
        <dbReference type="EMBL" id="KAL1876013.1"/>
    </source>
</evidence>